<dbReference type="AlphaFoldDB" id="A0A2Z2LFV2"/>
<dbReference type="RefSeq" id="WP_075139538.1">
    <property type="nucleotide sequence ID" value="NZ_CP015994.1"/>
</dbReference>
<reference evidence="3" key="1">
    <citation type="submission" date="2018-06" db="EMBL/GenBank/DDBJ databases">
        <title>The Anaplasma ovis genome reveals a high proportion of pseudogenes.</title>
        <authorList>
            <person name="Liu Z."/>
            <person name="Peasley A.M."/>
            <person name="Yang J."/>
            <person name="Li Y."/>
            <person name="Guan G."/>
            <person name="Luo J."/>
            <person name="Yin H."/>
            <person name="Brayton K.A."/>
        </authorList>
    </citation>
    <scope>NUCLEOTIDE SEQUENCE [LARGE SCALE GENOMIC DNA]</scope>
    <source>
        <strain evidence="3">Haibei</strain>
    </source>
</reference>
<proteinExistence type="predicted"/>
<dbReference type="Proteomes" id="UP000259762">
    <property type="component" value="Chromosome"/>
</dbReference>
<feature type="transmembrane region" description="Helical" evidence="1">
    <location>
        <begin position="237"/>
        <end position="258"/>
    </location>
</feature>
<name>A0A2Z2LFV2_9RICK</name>
<dbReference type="GO" id="GO:0043190">
    <property type="term" value="C:ATP-binding cassette (ABC) transporter complex"/>
    <property type="evidence" value="ECO:0007669"/>
    <property type="project" value="InterPro"/>
</dbReference>
<dbReference type="PANTHER" id="PTHR30188:SF4">
    <property type="entry name" value="PROTEIN TRIGALACTOSYLDIACYLGLYCEROL 1, CHLOROPLASTIC"/>
    <property type="match status" value="1"/>
</dbReference>
<dbReference type="OrthoDB" id="9806241at2"/>
<evidence type="ECO:0000256" key="1">
    <source>
        <dbReference type="SAM" id="Phobius"/>
    </source>
</evidence>
<keyword evidence="1" id="KW-0812">Transmembrane</keyword>
<reference evidence="2 3" key="2">
    <citation type="journal article" date="2019" name="BMC Genomics">
        <title>The Anaplasma ovis genome reveals a high proportion of pseudogenes.</title>
        <authorList>
            <person name="Liu Z."/>
            <person name="Peasley A.M."/>
            <person name="Yang J."/>
            <person name="Li Y."/>
            <person name="Guan G."/>
            <person name="Luo J."/>
            <person name="Yin H."/>
            <person name="Brayton K.A."/>
        </authorList>
    </citation>
    <scope>NUCLEOTIDE SEQUENCE [LARGE SCALE GENOMIC DNA]</scope>
    <source>
        <strain evidence="2 3">Haibei</strain>
    </source>
</reference>
<feature type="transmembrane region" description="Helical" evidence="1">
    <location>
        <begin position="14"/>
        <end position="38"/>
    </location>
</feature>
<sequence>MNAVATIFAAVGRYFIGLVVPVGRMSIFCVKSVALGILPPYYFLITARQFFEMWFFSLPIVGMTALFTGGALVLQDTLVGGGKVAAHFMAGIVTVAIVRELGPVLIGLIVAGRVGAAVAAEIGTMRITEQIDALDTLEANPFQYLVAPRVIALMIAMPVLIIYTDFLGIFGGYAVGTLGLGYDPNEYIGGVAEFLRLKDVTEGLVKAVSFGFVVSMVGCYSGYYCSGGARGVGAATTNTVVASSMLIVLLNYVITVFYA</sequence>
<feature type="transmembrane region" description="Helical" evidence="1">
    <location>
        <begin position="86"/>
        <end position="111"/>
    </location>
</feature>
<dbReference type="EMBL" id="CP015994">
    <property type="protein sequence ID" value="ASI48303.1"/>
    <property type="molecule type" value="Genomic_DNA"/>
</dbReference>
<protein>
    <submittedName>
        <fullName evidence="2">ABC transporter permease</fullName>
    </submittedName>
</protein>
<keyword evidence="3" id="KW-1185">Reference proteome</keyword>
<keyword evidence="1" id="KW-1133">Transmembrane helix</keyword>
<keyword evidence="1" id="KW-0472">Membrane</keyword>
<evidence type="ECO:0000313" key="3">
    <source>
        <dbReference type="Proteomes" id="UP000259762"/>
    </source>
</evidence>
<feature type="transmembrane region" description="Helical" evidence="1">
    <location>
        <begin position="150"/>
        <end position="175"/>
    </location>
</feature>
<accession>A0A2Z2LFV2</accession>
<evidence type="ECO:0000313" key="2">
    <source>
        <dbReference type="EMBL" id="ASI48303.1"/>
    </source>
</evidence>
<dbReference type="InterPro" id="IPR030802">
    <property type="entry name" value="Permease_MalE"/>
</dbReference>
<feature type="transmembrane region" description="Helical" evidence="1">
    <location>
        <begin position="204"/>
        <end position="225"/>
    </location>
</feature>
<organism evidence="2 3">
    <name type="scientific">Anaplasma ovis str. Haibei</name>
    <dbReference type="NCBI Taxonomy" id="1248439"/>
    <lineage>
        <taxon>Bacteria</taxon>
        <taxon>Pseudomonadati</taxon>
        <taxon>Pseudomonadota</taxon>
        <taxon>Alphaproteobacteria</taxon>
        <taxon>Rickettsiales</taxon>
        <taxon>Anaplasmataceae</taxon>
        <taxon>Anaplasma</taxon>
    </lineage>
</organism>
<dbReference type="Pfam" id="PF02405">
    <property type="entry name" value="MlaE"/>
    <property type="match status" value="1"/>
</dbReference>
<dbReference type="GO" id="GO:0005548">
    <property type="term" value="F:phospholipid transporter activity"/>
    <property type="evidence" value="ECO:0007669"/>
    <property type="project" value="TreeGrafter"/>
</dbReference>
<dbReference type="KEGG" id="aoh:AOV_05030"/>
<feature type="transmembrane region" description="Helical" evidence="1">
    <location>
        <begin position="50"/>
        <end position="74"/>
    </location>
</feature>
<dbReference type="PANTHER" id="PTHR30188">
    <property type="entry name" value="ABC TRANSPORTER PERMEASE PROTEIN-RELATED"/>
    <property type="match status" value="1"/>
</dbReference>
<gene>
    <name evidence="2" type="ORF">AOV_05030</name>
</gene>